<reference evidence="1" key="1">
    <citation type="submission" date="2018-05" db="EMBL/GenBank/DDBJ databases">
        <authorList>
            <person name="Lanie J.A."/>
            <person name="Ng W.-L."/>
            <person name="Kazmierczak K.M."/>
            <person name="Andrzejewski T.M."/>
            <person name="Davidsen T.M."/>
            <person name="Wayne K.J."/>
            <person name="Tettelin H."/>
            <person name="Glass J.I."/>
            <person name="Rusch D."/>
            <person name="Podicherti R."/>
            <person name="Tsui H.-C.T."/>
            <person name="Winkler M.E."/>
        </authorList>
    </citation>
    <scope>NUCLEOTIDE SEQUENCE</scope>
</reference>
<dbReference type="InterPro" id="IPR034660">
    <property type="entry name" value="DinB/YfiT-like"/>
</dbReference>
<evidence type="ECO:0000313" key="1">
    <source>
        <dbReference type="EMBL" id="SVD77357.1"/>
    </source>
</evidence>
<dbReference type="Pfam" id="PF09351">
    <property type="entry name" value="DUF1993"/>
    <property type="match status" value="1"/>
</dbReference>
<proteinExistence type="predicted"/>
<dbReference type="AlphaFoldDB" id="A0A382Y1Y9"/>
<gene>
    <name evidence="1" type="ORF">METZ01_LOCUS430211</name>
</gene>
<dbReference type="InterPro" id="IPR018531">
    <property type="entry name" value="DUF1993"/>
</dbReference>
<evidence type="ECO:0008006" key="2">
    <source>
        <dbReference type="Google" id="ProtNLM"/>
    </source>
</evidence>
<dbReference type="SUPFAM" id="SSF109854">
    <property type="entry name" value="DinB/YfiT-like putative metalloenzymes"/>
    <property type="match status" value="1"/>
</dbReference>
<organism evidence="1">
    <name type="scientific">marine metagenome</name>
    <dbReference type="NCBI Taxonomy" id="408172"/>
    <lineage>
        <taxon>unclassified sequences</taxon>
        <taxon>metagenomes</taxon>
        <taxon>ecological metagenomes</taxon>
    </lineage>
</organism>
<dbReference type="Gene3D" id="1.20.120.450">
    <property type="entry name" value="dinb family like domain"/>
    <property type="match status" value="1"/>
</dbReference>
<sequence length="168" mass="18659">MSLTMYECSIPIFLRYLDNLSSLLEKGASYASEKEIEHSILVNARLYPNMLPLSRQVQIACDATKGAAARLSGVESPKHEDDETTFEELQARIAKTKSFLESIVQANINGTEDKEIVLQAGPKEFKFSGRIFLTTFALPNLLFHVSTAYNILRHNGVDIGKMDYLGGA</sequence>
<dbReference type="EMBL" id="UINC01172335">
    <property type="protein sequence ID" value="SVD77357.1"/>
    <property type="molecule type" value="Genomic_DNA"/>
</dbReference>
<dbReference type="PANTHER" id="PTHR36922">
    <property type="entry name" value="BLL2446 PROTEIN"/>
    <property type="match status" value="1"/>
</dbReference>
<dbReference type="PANTHER" id="PTHR36922:SF1">
    <property type="entry name" value="DUF1993 DOMAIN-CONTAINING PROTEIN"/>
    <property type="match status" value="1"/>
</dbReference>
<protein>
    <recommendedName>
        <fullName evidence="2">DUF1993 domain-containing protein</fullName>
    </recommendedName>
</protein>
<name>A0A382Y1Y9_9ZZZZ</name>
<accession>A0A382Y1Y9</accession>